<keyword evidence="7 8" id="KW-0472">Membrane</keyword>
<evidence type="ECO:0000256" key="2">
    <source>
        <dbReference type="ARBA" id="ARBA00007776"/>
    </source>
</evidence>
<gene>
    <name evidence="9" type="primary">mreD</name>
    <name evidence="9" type="ordered locus">TREAZ_0491</name>
</gene>
<sequence length="167" mass="18028">MAKKIFWAVVFCIAAALLQSTLFRRLAIYHAVPDLVLGIVVYTAYVNGTMTGQLTGFFSGLLLDFLSAAPLGLNAFVRTLAGALAGLMKGAFFLDPFLLPMALCAGATVLKALVFFLLHLLLVGAIPSYDFAAPLFWVELGMNIVSAPFLFGFLRLFESLLAGKRET</sequence>
<evidence type="ECO:0000313" key="10">
    <source>
        <dbReference type="Proteomes" id="UP000009222"/>
    </source>
</evidence>
<reference evidence="9 10" key="2">
    <citation type="journal article" date="2011" name="ISME J.">
        <title>RNA-seq reveals cooperative metabolic interactions between two termite-gut spirochete species in co-culture.</title>
        <authorList>
            <person name="Rosenthal A.Z."/>
            <person name="Matson E.G."/>
            <person name="Eldar A."/>
            <person name="Leadbetter J.R."/>
        </authorList>
    </citation>
    <scope>NUCLEOTIDE SEQUENCE [LARGE SCALE GENOMIC DNA]</scope>
    <source>
        <strain evidence="10">ATCC BAA-888 / DSM 13862 / ZAS-9</strain>
    </source>
</reference>
<feature type="transmembrane region" description="Helical" evidence="8">
    <location>
        <begin position="135"/>
        <end position="157"/>
    </location>
</feature>
<dbReference type="Proteomes" id="UP000009222">
    <property type="component" value="Chromosome"/>
</dbReference>
<dbReference type="OrthoDB" id="5184389at2"/>
<comment type="subcellular location">
    <subcellularLocation>
        <location evidence="1">Cell membrane</location>
        <topology evidence="1">Multi-pass membrane protein</topology>
    </subcellularLocation>
</comment>
<comment type="similarity">
    <text evidence="2">Belongs to the MreD family.</text>
</comment>
<dbReference type="HOGENOM" id="CLU_132534_2_2_12"/>
<dbReference type="NCBIfam" id="TIGR03426">
    <property type="entry name" value="shape_MreD"/>
    <property type="match status" value="1"/>
</dbReference>
<evidence type="ECO:0000256" key="3">
    <source>
        <dbReference type="ARBA" id="ARBA00022475"/>
    </source>
</evidence>
<dbReference type="STRING" id="545695.TREAZ_0491"/>
<dbReference type="eggNOG" id="COG2891">
    <property type="taxonomic scope" value="Bacteria"/>
</dbReference>
<protein>
    <submittedName>
        <fullName evidence="9">Rod shape-determining protein MreD</fullName>
    </submittedName>
</protein>
<name>F5YC81_LEAAZ</name>
<dbReference type="InterPro" id="IPR007227">
    <property type="entry name" value="Cell_shape_determining_MreD"/>
</dbReference>
<evidence type="ECO:0000256" key="7">
    <source>
        <dbReference type="ARBA" id="ARBA00023136"/>
    </source>
</evidence>
<keyword evidence="6 8" id="KW-1133">Transmembrane helix</keyword>
<dbReference type="GO" id="GO:0005886">
    <property type="term" value="C:plasma membrane"/>
    <property type="evidence" value="ECO:0007669"/>
    <property type="project" value="UniProtKB-SubCell"/>
</dbReference>
<evidence type="ECO:0000256" key="5">
    <source>
        <dbReference type="ARBA" id="ARBA00022960"/>
    </source>
</evidence>
<evidence type="ECO:0000256" key="1">
    <source>
        <dbReference type="ARBA" id="ARBA00004651"/>
    </source>
</evidence>
<dbReference type="KEGG" id="taz:TREAZ_0491"/>
<keyword evidence="4 8" id="KW-0812">Transmembrane</keyword>
<organism evidence="9 10">
    <name type="scientific">Leadbettera azotonutricia (strain ATCC BAA-888 / DSM 13862 / ZAS-9)</name>
    <name type="common">Treponema azotonutricium</name>
    <dbReference type="NCBI Taxonomy" id="545695"/>
    <lineage>
        <taxon>Bacteria</taxon>
        <taxon>Pseudomonadati</taxon>
        <taxon>Spirochaetota</taxon>
        <taxon>Spirochaetia</taxon>
        <taxon>Spirochaetales</taxon>
        <taxon>Breznakiellaceae</taxon>
        <taxon>Leadbettera</taxon>
    </lineage>
</organism>
<dbReference type="AlphaFoldDB" id="F5YC81"/>
<evidence type="ECO:0000256" key="4">
    <source>
        <dbReference type="ARBA" id="ARBA00022692"/>
    </source>
</evidence>
<dbReference type="EMBL" id="CP001841">
    <property type="protein sequence ID" value="AEF83287.1"/>
    <property type="molecule type" value="Genomic_DNA"/>
</dbReference>
<keyword evidence="3" id="KW-1003">Cell membrane</keyword>
<dbReference type="Pfam" id="PF04093">
    <property type="entry name" value="MreD"/>
    <property type="match status" value="1"/>
</dbReference>
<dbReference type="RefSeq" id="WP_015711459.1">
    <property type="nucleotide sequence ID" value="NC_015577.1"/>
</dbReference>
<keyword evidence="5" id="KW-0133">Cell shape</keyword>
<dbReference type="InParanoid" id="F5YC81"/>
<evidence type="ECO:0000256" key="6">
    <source>
        <dbReference type="ARBA" id="ARBA00022989"/>
    </source>
</evidence>
<keyword evidence="10" id="KW-1185">Reference proteome</keyword>
<accession>F5YC81</accession>
<dbReference type="GO" id="GO:0008360">
    <property type="term" value="P:regulation of cell shape"/>
    <property type="evidence" value="ECO:0007669"/>
    <property type="project" value="UniProtKB-KW"/>
</dbReference>
<evidence type="ECO:0000313" key="9">
    <source>
        <dbReference type="EMBL" id="AEF83287.1"/>
    </source>
</evidence>
<reference evidence="10" key="1">
    <citation type="submission" date="2009-12" db="EMBL/GenBank/DDBJ databases">
        <title>Complete sequence of Treponema azotonutricium strain ZAS-9.</title>
        <authorList>
            <person name="Tetu S.G."/>
            <person name="Matson E."/>
            <person name="Ren Q."/>
            <person name="Seshadri R."/>
            <person name="Elbourne L."/>
            <person name="Hassan K.A."/>
            <person name="Durkin A."/>
            <person name="Radune D."/>
            <person name="Mohamoud Y."/>
            <person name="Shay R."/>
            <person name="Jin S."/>
            <person name="Zhang X."/>
            <person name="Lucey K."/>
            <person name="Ballor N.R."/>
            <person name="Ottesen E."/>
            <person name="Rosenthal R."/>
            <person name="Allen A."/>
            <person name="Leadbetter J.R."/>
            <person name="Paulsen I.T."/>
        </authorList>
    </citation>
    <scope>NUCLEOTIDE SEQUENCE [LARGE SCALE GENOMIC DNA]</scope>
    <source>
        <strain evidence="10">ATCC BAA-888 / DSM 13862 / ZAS-9</strain>
    </source>
</reference>
<evidence type="ECO:0000256" key="8">
    <source>
        <dbReference type="SAM" id="Phobius"/>
    </source>
</evidence>
<feature type="transmembrane region" description="Helical" evidence="8">
    <location>
        <begin position="97"/>
        <end position="123"/>
    </location>
</feature>
<proteinExistence type="inferred from homology"/>